<dbReference type="GO" id="GO:0000976">
    <property type="term" value="F:transcription cis-regulatory region binding"/>
    <property type="evidence" value="ECO:0007669"/>
    <property type="project" value="TreeGrafter"/>
</dbReference>
<protein>
    <submittedName>
        <fullName evidence="6">LacI family transcriptional regulator</fullName>
    </submittedName>
</protein>
<comment type="caution">
    <text evidence="6">The sequence shown here is derived from an EMBL/GenBank/DDBJ whole genome shotgun (WGS) entry which is preliminary data.</text>
</comment>
<dbReference type="CDD" id="cd01392">
    <property type="entry name" value="HTH_LacI"/>
    <property type="match status" value="1"/>
</dbReference>
<sequence>MSNITLKELASKLGLSVSTVSKALNNSFEISDETKLRVRKMAQKYNYRPNILAKSLKTGRSNSIAVIIPYLGNPFQSQLLEGAHKAAYERNYKLVFMQSHENAKLEQESLKTLQQQNVDGVIITPSANSNLKYLKQFHQICPLVLVDRIDFDLPTFKIGVNSEKGAFDATQHLIKSGRKNILVLCGMNIGINQKRISGYNKALMANFIPENKDNIIQVDYGQSREDLIENLTHILKDKLSKTSEPMGILGTTDTLTVSTLGILSNLGIKVPEQVSVIGFANTEIAESLNPSLSTIIQPAFEIGVKGVEKLIQLIESKDRFKMDYDTTILDTFIVPRNSTKV</sequence>
<dbReference type="EMBL" id="BMKM01000005">
    <property type="protein sequence ID" value="GGE25192.1"/>
    <property type="molecule type" value="Genomic_DNA"/>
</dbReference>
<dbReference type="Gene3D" id="1.10.260.40">
    <property type="entry name" value="lambda repressor-like DNA-binding domains"/>
    <property type="match status" value="1"/>
</dbReference>
<keyword evidence="7" id="KW-1185">Reference proteome</keyword>
<dbReference type="SUPFAM" id="SSF47413">
    <property type="entry name" value="lambda repressor-like DNA-binding domains"/>
    <property type="match status" value="1"/>
</dbReference>
<dbReference type="SMART" id="SM00354">
    <property type="entry name" value="HTH_LACI"/>
    <property type="match status" value="1"/>
</dbReference>
<keyword evidence="2" id="KW-0238">DNA-binding</keyword>
<dbReference type="Proteomes" id="UP000614460">
    <property type="component" value="Unassembled WGS sequence"/>
</dbReference>
<reference evidence="6" key="2">
    <citation type="submission" date="2020-09" db="EMBL/GenBank/DDBJ databases">
        <authorList>
            <person name="Sun Q."/>
            <person name="Zhou Y."/>
        </authorList>
    </citation>
    <scope>NUCLEOTIDE SEQUENCE</scope>
    <source>
        <strain evidence="6">CGMCC 1.15966</strain>
    </source>
</reference>
<dbReference type="PROSITE" id="PS50932">
    <property type="entry name" value="HTH_LACI_2"/>
    <property type="match status" value="1"/>
</dbReference>
<evidence type="ECO:0000256" key="1">
    <source>
        <dbReference type="ARBA" id="ARBA00023015"/>
    </source>
</evidence>
<dbReference type="PROSITE" id="PS50943">
    <property type="entry name" value="HTH_CROC1"/>
    <property type="match status" value="1"/>
</dbReference>
<evidence type="ECO:0000313" key="6">
    <source>
        <dbReference type="EMBL" id="GGE25192.1"/>
    </source>
</evidence>
<dbReference type="Gene3D" id="3.40.50.2300">
    <property type="match status" value="2"/>
</dbReference>
<evidence type="ECO:0000259" key="4">
    <source>
        <dbReference type="PROSITE" id="PS50932"/>
    </source>
</evidence>
<keyword evidence="1" id="KW-0805">Transcription regulation</keyword>
<dbReference type="GO" id="GO:0003700">
    <property type="term" value="F:DNA-binding transcription factor activity"/>
    <property type="evidence" value="ECO:0007669"/>
    <property type="project" value="TreeGrafter"/>
</dbReference>
<dbReference type="InterPro" id="IPR028082">
    <property type="entry name" value="Peripla_BP_I"/>
</dbReference>
<evidence type="ECO:0000259" key="5">
    <source>
        <dbReference type="PROSITE" id="PS50943"/>
    </source>
</evidence>
<evidence type="ECO:0000256" key="2">
    <source>
        <dbReference type="ARBA" id="ARBA00023125"/>
    </source>
</evidence>
<dbReference type="InterPro" id="IPR000843">
    <property type="entry name" value="HTH_LacI"/>
</dbReference>
<feature type="domain" description="HTH lacI-type" evidence="4">
    <location>
        <begin position="4"/>
        <end position="58"/>
    </location>
</feature>
<keyword evidence="3" id="KW-0804">Transcription</keyword>
<accession>A0A8H9G0U9</accession>
<organism evidence="6 7">
    <name type="scientific">Sphingobacterium cellulitidis</name>
    <dbReference type="NCBI Taxonomy" id="1768011"/>
    <lineage>
        <taxon>Bacteria</taxon>
        <taxon>Pseudomonadati</taxon>
        <taxon>Bacteroidota</taxon>
        <taxon>Sphingobacteriia</taxon>
        <taxon>Sphingobacteriales</taxon>
        <taxon>Sphingobacteriaceae</taxon>
        <taxon>Sphingobacterium</taxon>
    </lineage>
</organism>
<dbReference type="RefSeq" id="WP_182499106.1">
    <property type="nucleotide sequence ID" value="NZ_BMKM01000005.1"/>
</dbReference>
<dbReference type="AlphaFoldDB" id="A0A8H9G0U9"/>
<feature type="domain" description="HTH cro/C1-type" evidence="5">
    <location>
        <begin position="3"/>
        <end position="52"/>
    </location>
</feature>
<dbReference type="PANTHER" id="PTHR30146:SF109">
    <property type="entry name" value="HTH-TYPE TRANSCRIPTIONAL REGULATOR GALS"/>
    <property type="match status" value="1"/>
</dbReference>
<evidence type="ECO:0000256" key="3">
    <source>
        <dbReference type="ARBA" id="ARBA00023163"/>
    </source>
</evidence>
<dbReference type="Pfam" id="PF00356">
    <property type="entry name" value="LacI"/>
    <property type="match status" value="1"/>
</dbReference>
<dbReference type="CDD" id="cd06267">
    <property type="entry name" value="PBP1_LacI_sugar_binding-like"/>
    <property type="match status" value="1"/>
</dbReference>
<dbReference type="InterPro" id="IPR001387">
    <property type="entry name" value="Cro/C1-type_HTH"/>
</dbReference>
<dbReference type="InterPro" id="IPR001761">
    <property type="entry name" value="Peripla_BP/Lac1_sug-bd_dom"/>
</dbReference>
<evidence type="ECO:0000313" key="7">
    <source>
        <dbReference type="Proteomes" id="UP000614460"/>
    </source>
</evidence>
<dbReference type="Pfam" id="PF00532">
    <property type="entry name" value="Peripla_BP_1"/>
    <property type="match status" value="1"/>
</dbReference>
<dbReference type="SUPFAM" id="SSF53822">
    <property type="entry name" value="Periplasmic binding protein-like I"/>
    <property type="match status" value="1"/>
</dbReference>
<name>A0A8H9G0U9_9SPHI</name>
<proteinExistence type="predicted"/>
<reference evidence="6" key="1">
    <citation type="journal article" date="2014" name="Int. J. Syst. Evol. Microbiol.">
        <title>Complete genome sequence of Corynebacterium casei LMG S-19264T (=DSM 44701T), isolated from a smear-ripened cheese.</title>
        <authorList>
            <consortium name="US DOE Joint Genome Institute (JGI-PGF)"/>
            <person name="Walter F."/>
            <person name="Albersmeier A."/>
            <person name="Kalinowski J."/>
            <person name="Ruckert C."/>
        </authorList>
    </citation>
    <scope>NUCLEOTIDE SEQUENCE</scope>
    <source>
        <strain evidence="6">CGMCC 1.15966</strain>
    </source>
</reference>
<dbReference type="PANTHER" id="PTHR30146">
    <property type="entry name" value="LACI-RELATED TRANSCRIPTIONAL REPRESSOR"/>
    <property type="match status" value="1"/>
</dbReference>
<dbReference type="InterPro" id="IPR010982">
    <property type="entry name" value="Lambda_DNA-bd_dom_sf"/>
</dbReference>
<gene>
    <name evidence="6" type="ORF">GCM10011516_23550</name>
</gene>